<keyword evidence="3" id="KW-0227">DNA damage</keyword>
<dbReference type="GO" id="GO:0140078">
    <property type="term" value="F:class I DNA-(apurinic or apyrimidinic site) endonuclease activity"/>
    <property type="evidence" value="ECO:0007669"/>
    <property type="project" value="UniProtKB-EC"/>
</dbReference>
<evidence type="ECO:0000256" key="2">
    <source>
        <dbReference type="ARBA" id="ARBA00012720"/>
    </source>
</evidence>
<dbReference type="GO" id="GO:0006284">
    <property type="term" value="P:base-excision repair"/>
    <property type="evidence" value="ECO:0007669"/>
    <property type="project" value="InterPro"/>
</dbReference>
<dbReference type="InterPro" id="IPR012904">
    <property type="entry name" value="OGG_N"/>
</dbReference>
<organism evidence="11 12">
    <name type="scientific">Cuneatibacter caecimuris</name>
    <dbReference type="NCBI Taxonomy" id="1796618"/>
    <lineage>
        <taxon>Bacteria</taxon>
        <taxon>Bacillati</taxon>
        <taxon>Bacillota</taxon>
        <taxon>Clostridia</taxon>
        <taxon>Lachnospirales</taxon>
        <taxon>Lachnospiraceae</taxon>
        <taxon>Cuneatibacter</taxon>
    </lineage>
</organism>
<reference evidence="11 12" key="1">
    <citation type="submission" date="2019-02" db="EMBL/GenBank/DDBJ databases">
        <title>Genomic Encyclopedia of Type Strains, Phase IV (KMG-IV): sequencing the most valuable type-strain genomes for metagenomic binning, comparative biology and taxonomic classification.</title>
        <authorList>
            <person name="Goeker M."/>
        </authorList>
    </citation>
    <scope>NUCLEOTIDE SEQUENCE [LARGE SCALE GENOMIC DNA]</scope>
    <source>
        <strain evidence="11 12">DSM 29486</strain>
    </source>
</reference>
<proteinExistence type="inferred from homology"/>
<evidence type="ECO:0000256" key="4">
    <source>
        <dbReference type="ARBA" id="ARBA00022801"/>
    </source>
</evidence>
<evidence type="ECO:0000313" key="11">
    <source>
        <dbReference type="EMBL" id="RZT02311.1"/>
    </source>
</evidence>
<dbReference type="PANTHER" id="PTHR10242:SF2">
    <property type="entry name" value="N-GLYCOSYLASE_DNA LYASE"/>
    <property type="match status" value="1"/>
</dbReference>
<sequence>MAELMIKNFDLSQTASSGQCFRMLPATETGVYTAVSGCRFLKLAQIGQCFHFFCPDDDMPFWNNYFDLDTDYTAFIDSIDPKDAYLLAAADFGSGIRILRQDPWEMIITFIISQQKTIPAIRSLIETLCRRYGSPLAQENQPESAGFFSFPSPEQLNLASLDDLLELKLGYRAKYIKSICTDACSGKLNLQYLHTLNHTEAMEYLMQFSGIGEKVASCICLYGLHHISAFPVDTWIKKILLREYAPGCRAAKKVPAARFYETLVRECFSRYQGYAGVMQQYMFFYERSRSSRK</sequence>
<name>A0A4Q7PMX7_9FIRM</name>
<evidence type="ECO:0000256" key="3">
    <source>
        <dbReference type="ARBA" id="ARBA00022763"/>
    </source>
</evidence>
<dbReference type="CDD" id="cd00056">
    <property type="entry name" value="ENDO3c"/>
    <property type="match status" value="1"/>
</dbReference>
<dbReference type="EC" id="4.2.99.18" evidence="2"/>
<evidence type="ECO:0000259" key="10">
    <source>
        <dbReference type="SMART" id="SM00478"/>
    </source>
</evidence>
<protein>
    <recommendedName>
        <fullName evidence="2">DNA-(apurinic or apyrimidinic site) lyase</fullName>
        <ecNumber evidence="2">4.2.99.18</ecNumber>
    </recommendedName>
</protein>
<evidence type="ECO:0000256" key="5">
    <source>
        <dbReference type="ARBA" id="ARBA00023204"/>
    </source>
</evidence>
<dbReference type="Pfam" id="PF00730">
    <property type="entry name" value="HhH-GPD"/>
    <property type="match status" value="1"/>
</dbReference>
<keyword evidence="5" id="KW-0234">DNA repair</keyword>
<dbReference type="InterPro" id="IPR003265">
    <property type="entry name" value="HhH-GPD_domain"/>
</dbReference>
<keyword evidence="6 11" id="KW-0456">Lyase</keyword>
<comment type="catalytic activity">
    <reaction evidence="9">
        <text>2'-deoxyribonucleotide-(2'-deoxyribose 5'-phosphate)-2'-deoxyribonucleotide-DNA = a 3'-end 2'-deoxyribonucleotide-(2,3-dehydro-2,3-deoxyribose 5'-phosphate)-DNA + a 5'-end 5'-phospho-2'-deoxyribonucleoside-DNA + H(+)</text>
        <dbReference type="Rhea" id="RHEA:66592"/>
        <dbReference type="Rhea" id="RHEA-COMP:13180"/>
        <dbReference type="Rhea" id="RHEA-COMP:16897"/>
        <dbReference type="Rhea" id="RHEA-COMP:17067"/>
        <dbReference type="ChEBI" id="CHEBI:15378"/>
        <dbReference type="ChEBI" id="CHEBI:136412"/>
        <dbReference type="ChEBI" id="CHEBI:157695"/>
        <dbReference type="ChEBI" id="CHEBI:167181"/>
        <dbReference type="EC" id="4.2.99.18"/>
    </reaction>
</comment>
<dbReference type="GO" id="GO:0003684">
    <property type="term" value="F:damaged DNA binding"/>
    <property type="evidence" value="ECO:0007669"/>
    <property type="project" value="InterPro"/>
</dbReference>
<evidence type="ECO:0000256" key="1">
    <source>
        <dbReference type="ARBA" id="ARBA00010679"/>
    </source>
</evidence>
<evidence type="ECO:0000313" key="12">
    <source>
        <dbReference type="Proteomes" id="UP000292927"/>
    </source>
</evidence>
<comment type="caution">
    <text evidence="11">The sequence shown here is derived from an EMBL/GenBank/DDBJ whole genome shotgun (WGS) entry which is preliminary data.</text>
</comment>
<dbReference type="Gene3D" id="3.30.310.260">
    <property type="match status" value="1"/>
</dbReference>
<dbReference type="Proteomes" id="UP000292927">
    <property type="component" value="Unassembled WGS sequence"/>
</dbReference>
<dbReference type="InterPro" id="IPR052054">
    <property type="entry name" value="Oxidative_DNA_repair_enzyme"/>
</dbReference>
<feature type="domain" description="HhH-GPD" evidence="10">
    <location>
        <begin position="112"/>
        <end position="287"/>
    </location>
</feature>
<dbReference type="Gene3D" id="1.10.340.30">
    <property type="entry name" value="Hypothetical protein, domain 2"/>
    <property type="match status" value="1"/>
</dbReference>
<keyword evidence="4" id="KW-0378">Hydrolase</keyword>
<dbReference type="SUPFAM" id="SSF48150">
    <property type="entry name" value="DNA-glycosylase"/>
    <property type="match status" value="1"/>
</dbReference>
<dbReference type="EMBL" id="SGXF01000001">
    <property type="protein sequence ID" value="RZT02311.1"/>
    <property type="molecule type" value="Genomic_DNA"/>
</dbReference>
<keyword evidence="8" id="KW-0326">Glycosidase</keyword>
<evidence type="ECO:0000256" key="6">
    <source>
        <dbReference type="ARBA" id="ARBA00023239"/>
    </source>
</evidence>
<accession>A0A4Q7PMX7</accession>
<dbReference type="Pfam" id="PF07934">
    <property type="entry name" value="OGG_N"/>
    <property type="match status" value="1"/>
</dbReference>
<dbReference type="AlphaFoldDB" id="A0A4Q7PMX7"/>
<dbReference type="SMART" id="SM00478">
    <property type="entry name" value="ENDO3c"/>
    <property type="match status" value="1"/>
</dbReference>
<evidence type="ECO:0000256" key="9">
    <source>
        <dbReference type="ARBA" id="ARBA00044632"/>
    </source>
</evidence>
<comment type="similarity">
    <text evidence="1">Belongs to the type-1 OGG1 family.</text>
</comment>
<dbReference type="InterPro" id="IPR011257">
    <property type="entry name" value="DNA_glycosylase"/>
</dbReference>
<dbReference type="PANTHER" id="PTHR10242">
    <property type="entry name" value="8-OXOGUANINE DNA GLYCOSYLASE"/>
    <property type="match status" value="1"/>
</dbReference>
<dbReference type="InterPro" id="IPR023170">
    <property type="entry name" value="HhH_base_excis_C"/>
</dbReference>
<gene>
    <name evidence="11" type="ORF">EV209_0422</name>
</gene>
<dbReference type="OrthoDB" id="9798522at2"/>
<dbReference type="Gene3D" id="1.10.1670.10">
    <property type="entry name" value="Helix-hairpin-Helix base-excision DNA repair enzymes (C-terminal)"/>
    <property type="match status" value="1"/>
</dbReference>
<dbReference type="GO" id="GO:0008534">
    <property type="term" value="F:oxidized purine nucleobase lesion DNA N-glycosylase activity"/>
    <property type="evidence" value="ECO:0007669"/>
    <property type="project" value="InterPro"/>
</dbReference>
<dbReference type="GO" id="GO:0006289">
    <property type="term" value="P:nucleotide-excision repair"/>
    <property type="evidence" value="ECO:0007669"/>
    <property type="project" value="InterPro"/>
</dbReference>
<keyword evidence="12" id="KW-1185">Reference proteome</keyword>
<keyword evidence="7" id="KW-0511">Multifunctional enzyme</keyword>
<evidence type="ECO:0000256" key="8">
    <source>
        <dbReference type="ARBA" id="ARBA00023295"/>
    </source>
</evidence>
<evidence type="ECO:0000256" key="7">
    <source>
        <dbReference type="ARBA" id="ARBA00023268"/>
    </source>
</evidence>
<dbReference type="SUPFAM" id="SSF55945">
    <property type="entry name" value="TATA-box binding protein-like"/>
    <property type="match status" value="1"/>
</dbReference>